<proteinExistence type="predicted"/>
<name>A0ABV0T044_9TELE</name>
<dbReference type="Proteomes" id="UP001482620">
    <property type="component" value="Unassembled WGS sequence"/>
</dbReference>
<feature type="compositionally biased region" description="Low complexity" evidence="1">
    <location>
        <begin position="77"/>
        <end position="87"/>
    </location>
</feature>
<sequence length="109" mass="12329">MNSYKGKRNQYNSEPLIKIFQVYVRRSYFFSFSRSFIQADPSLVTLSVTVRPPHLIRITSYPLHALSGSSKSHLPFSSSGSADSTSSTPIRLYHSLSKLSQLRLFSSTH</sequence>
<reference evidence="2 3" key="1">
    <citation type="submission" date="2021-06" db="EMBL/GenBank/DDBJ databases">
        <authorList>
            <person name="Palmer J.M."/>
        </authorList>
    </citation>
    <scope>NUCLEOTIDE SEQUENCE [LARGE SCALE GENOMIC DNA]</scope>
    <source>
        <strain evidence="3">if_2019</strain>
        <tissue evidence="2">Muscle</tissue>
    </source>
</reference>
<evidence type="ECO:0000256" key="1">
    <source>
        <dbReference type="SAM" id="MobiDB-lite"/>
    </source>
</evidence>
<gene>
    <name evidence="2" type="ORF">ILYODFUR_014562</name>
</gene>
<evidence type="ECO:0000313" key="3">
    <source>
        <dbReference type="Proteomes" id="UP001482620"/>
    </source>
</evidence>
<protein>
    <submittedName>
        <fullName evidence="2">Uncharacterized protein</fullName>
    </submittedName>
</protein>
<comment type="caution">
    <text evidence="2">The sequence shown here is derived from an EMBL/GenBank/DDBJ whole genome shotgun (WGS) entry which is preliminary data.</text>
</comment>
<evidence type="ECO:0000313" key="2">
    <source>
        <dbReference type="EMBL" id="MEQ2225143.1"/>
    </source>
</evidence>
<accession>A0ABV0T044</accession>
<organism evidence="2 3">
    <name type="scientific">Ilyodon furcidens</name>
    <name type="common">goldbreast splitfin</name>
    <dbReference type="NCBI Taxonomy" id="33524"/>
    <lineage>
        <taxon>Eukaryota</taxon>
        <taxon>Metazoa</taxon>
        <taxon>Chordata</taxon>
        <taxon>Craniata</taxon>
        <taxon>Vertebrata</taxon>
        <taxon>Euteleostomi</taxon>
        <taxon>Actinopterygii</taxon>
        <taxon>Neopterygii</taxon>
        <taxon>Teleostei</taxon>
        <taxon>Neoteleostei</taxon>
        <taxon>Acanthomorphata</taxon>
        <taxon>Ovalentaria</taxon>
        <taxon>Atherinomorphae</taxon>
        <taxon>Cyprinodontiformes</taxon>
        <taxon>Goodeidae</taxon>
        <taxon>Ilyodon</taxon>
    </lineage>
</organism>
<dbReference type="EMBL" id="JAHRIQ010012818">
    <property type="protein sequence ID" value="MEQ2225143.1"/>
    <property type="molecule type" value="Genomic_DNA"/>
</dbReference>
<keyword evidence="3" id="KW-1185">Reference proteome</keyword>
<feature type="region of interest" description="Disordered" evidence="1">
    <location>
        <begin position="68"/>
        <end position="88"/>
    </location>
</feature>